<keyword evidence="10" id="KW-0732">Signal</keyword>
<dbReference type="Pfam" id="PF07885">
    <property type="entry name" value="Ion_trans_2"/>
    <property type="match status" value="1"/>
</dbReference>
<dbReference type="InterPro" id="IPR003280">
    <property type="entry name" value="2pore_dom_K_chnl"/>
</dbReference>
<evidence type="ECO:0000256" key="4">
    <source>
        <dbReference type="ARBA" id="ARBA00022989"/>
    </source>
</evidence>
<feature type="chain" id="PRO_5029623474" description="Potassium channel domain-containing protein" evidence="10">
    <location>
        <begin position="27"/>
        <end position="496"/>
    </location>
</feature>
<evidence type="ECO:0000313" key="13">
    <source>
        <dbReference type="Proteomes" id="UP000594262"/>
    </source>
</evidence>
<evidence type="ECO:0000256" key="7">
    <source>
        <dbReference type="ARBA" id="ARBA00023303"/>
    </source>
</evidence>
<feature type="transmembrane region" description="Helical" evidence="9">
    <location>
        <begin position="169"/>
        <end position="187"/>
    </location>
</feature>
<evidence type="ECO:0000256" key="10">
    <source>
        <dbReference type="SAM" id="SignalP"/>
    </source>
</evidence>
<evidence type="ECO:0000259" key="11">
    <source>
        <dbReference type="Pfam" id="PF07885"/>
    </source>
</evidence>
<dbReference type="Gene3D" id="1.10.287.70">
    <property type="match status" value="1"/>
</dbReference>
<keyword evidence="6 9" id="KW-0472">Membrane</keyword>
<dbReference type="InterPro" id="IPR013099">
    <property type="entry name" value="K_chnl_dom"/>
</dbReference>
<dbReference type="PANTHER" id="PTHR11537:SF252">
    <property type="entry name" value="POTASSIUM VOLTAGE-GATED CHANNEL PROTEIN SHAW"/>
    <property type="match status" value="1"/>
</dbReference>
<feature type="transmembrane region" description="Helical" evidence="9">
    <location>
        <begin position="398"/>
        <end position="423"/>
    </location>
</feature>
<dbReference type="InterPro" id="IPR028325">
    <property type="entry name" value="VG_K_chnl"/>
</dbReference>
<sequence length="496" mass="57285">MKTMDSRQTIYALSITILLLANYSIAQQDIGISTGIIWKVKPYYYKEGNETKGIIAESFKLIKSGCKVNKTKNVENLNETVMLDSLKQFYDIFRDNQGYPYEEGILKDVTSLSAKWLPVIQEFDKNFYDNRSMTEKTLFTEPKTAVVVKRDKISLFYKLSLGILQTKHILVLSFLSAIIFAILVWFAERWNNPEFGKSFTFGFGTGLWWAFVTMTTVGYGDVVPRSFIGRFLTIIWMILGLAAASLMTAAVSDVVLGVDYIDLSQDKVATIRDSYEANAIVRDYNSTLYLCDSYDEVVEAVSNGEAQAGVLPAFIAGSMMMKIYYELQLRVPFQLDLKSPVKMLYNPKLFAAYPGYVECVNTYFNIVFDMHIRKYKVFVQEETLYVESIADFYKKTKFISYSTIAIGALIAAGLLYDLIYWFWARQKKKQEKRSDSVIIHNHTNFNNFKENHFKNKNFDNGNWRNDELNKMRQDIMGIKENIMKINTLAKYKNPWY</sequence>
<dbReference type="RefSeq" id="XP_066912989.1">
    <property type="nucleotide sequence ID" value="XM_067056888.1"/>
</dbReference>
<keyword evidence="13" id="KW-1185">Reference proteome</keyword>
<keyword evidence="3 8" id="KW-0812">Transmembrane</keyword>
<evidence type="ECO:0000256" key="8">
    <source>
        <dbReference type="RuleBase" id="RU003857"/>
    </source>
</evidence>
<keyword evidence="4 9" id="KW-1133">Transmembrane helix</keyword>
<dbReference type="OrthoDB" id="426293at2759"/>
<dbReference type="SUPFAM" id="SSF81324">
    <property type="entry name" value="Voltage-gated potassium channels"/>
    <property type="match status" value="1"/>
</dbReference>
<evidence type="ECO:0000256" key="5">
    <source>
        <dbReference type="ARBA" id="ARBA00023065"/>
    </source>
</evidence>
<keyword evidence="2 8" id="KW-0813">Transport</keyword>
<dbReference type="GO" id="GO:0001508">
    <property type="term" value="P:action potential"/>
    <property type="evidence" value="ECO:0007669"/>
    <property type="project" value="TreeGrafter"/>
</dbReference>
<dbReference type="EnsemblMetazoa" id="CLYHEMT000670.1">
    <property type="protein sequence ID" value="CLYHEMP000670.1"/>
    <property type="gene ID" value="CLYHEMG000670"/>
</dbReference>
<evidence type="ECO:0000256" key="9">
    <source>
        <dbReference type="SAM" id="Phobius"/>
    </source>
</evidence>
<evidence type="ECO:0000256" key="1">
    <source>
        <dbReference type="ARBA" id="ARBA00004141"/>
    </source>
</evidence>
<dbReference type="GeneID" id="136800268"/>
<reference evidence="12" key="1">
    <citation type="submission" date="2021-01" db="UniProtKB">
        <authorList>
            <consortium name="EnsemblMetazoa"/>
        </authorList>
    </citation>
    <scope>IDENTIFICATION</scope>
</reference>
<evidence type="ECO:0000256" key="2">
    <source>
        <dbReference type="ARBA" id="ARBA00022448"/>
    </source>
</evidence>
<feature type="transmembrane region" description="Helical" evidence="9">
    <location>
        <begin position="231"/>
        <end position="258"/>
    </location>
</feature>
<accession>A0A7M5WI37</accession>
<feature type="domain" description="Potassium channel" evidence="11">
    <location>
        <begin position="175"/>
        <end position="254"/>
    </location>
</feature>
<organism evidence="12 13">
    <name type="scientific">Clytia hemisphaerica</name>
    <dbReference type="NCBI Taxonomy" id="252671"/>
    <lineage>
        <taxon>Eukaryota</taxon>
        <taxon>Metazoa</taxon>
        <taxon>Cnidaria</taxon>
        <taxon>Hydrozoa</taxon>
        <taxon>Hydroidolina</taxon>
        <taxon>Leptothecata</taxon>
        <taxon>Obeliida</taxon>
        <taxon>Clytiidae</taxon>
        <taxon>Clytia</taxon>
    </lineage>
</organism>
<name>A0A7M5WI37_9CNID</name>
<dbReference type="PRINTS" id="PR00169">
    <property type="entry name" value="KCHANNEL"/>
</dbReference>
<dbReference type="GO" id="GO:0008076">
    <property type="term" value="C:voltage-gated potassium channel complex"/>
    <property type="evidence" value="ECO:0007669"/>
    <property type="project" value="InterPro"/>
</dbReference>
<feature type="signal peptide" evidence="10">
    <location>
        <begin position="1"/>
        <end position="26"/>
    </location>
</feature>
<keyword evidence="5 8" id="KW-0406">Ion transport</keyword>
<dbReference type="PRINTS" id="PR01333">
    <property type="entry name" value="2POREKCHANEL"/>
</dbReference>
<comment type="similarity">
    <text evidence="8">Belongs to the two pore domain potassium channel (TC 1.A.1.8) family.</text>
</comment>
<proteinExistence type="inferred from homology"/>
<dbReference type="GO" id="GO:0005251">
    <property type="term" value="F:delayed rectifier potassium channel activity"/>
    <property type="evidence" value="ECO:0007669"/>
    <property type="project" value="TreeGrafter"/>
</dbReference>
<comment type="subcellular location">
    <subcellularLocation>
        <location evidence="1">Membrane</location>
        <topology evidence="1">Multi-pass membrane protein</topology>
    </subcellularLocation>
</comment>
<dbReference type="Proteomes" id="UP000594262">
    <property type="component" value="Unplaced"/>
</dbReference>
<evidence type="ECO:0000256" key="3">
    <source>
        <dbReference type="ARBA" id="ARBA00022692"/>
    </source>
</evidence>
<dbReference type="PANTHER" id="PTHR11537">
    <property type="entry name" value="VOLTAGE-GATED POTASSIUM CHANNEL"/>
    <property type="match status" value="1"/>
</dbReference>
<evidence type="ECO:0000256" key="6">
    <source>
        <dbReference type="ARBA" id="ARBA00023136"/>
    </source>
</evidence>
<keyword evidence="7 8" id="KW-0407">Ion channel</keyword>
<dbReference type="AlphaFoldDB" id="A0A7M5WI37"/>
<feature type="transmembrane region" description="Helical" evidence="9">
    <location>
        <begin position="199"/>
        <end position="219"/>
    </location>
</feature>
<evidence type="ECO:0000313" key="12">
    <source>
        <dbReference type="EnsemblMetazoa" id="CLYHEMP000670.1"/>
    </source>
</evidence>
<protein>
    <recommendedName>
        <fullName evidence="11">Potassium channel domain-containing protein</fullName>
    </recommendedName>
</protein>